<name>A0A1K0FML3_9ACTN</name>
<reference evidence="1 2" key="1">
    <citation type="submission" date="2016-09" db="EMBL/GenBank/DDBJ databases">
        <title>Couchioplanes caeruleus draft genome sequence.</title>
        <authorList>
            <person name="Sheehan J."/>
            <person name="Caffrey P."/>
        </authorList>
    </citation>
    <scope>NUCLEOTIDE SEQUENCE [LARGE SCALE GENOMIC DNA]</scope>
    <source>
        <strain evidence="1 2">DSM 43634</strain>
    </source>
</reference>
<dbReference type="AlphaFoldDB" id="A0A1K0FML3"/>
<dbReference type="EMBL" id="MEIA01000118">
    <property type="protein sequence ID" value="OJF14079.1"/>
    <property type="molecule type" value="Genomic_DNA"/>
</dbReference>
<gene>
    <name evidence="1" type="ORF">BG844_11710</name>
</gene>
<sequence>MVNVIVLTSAGVTASQMAFPSVGVNKMEFGSAAPPTVRHVVTLAFSDDFGVTEVRYSSADCGADVVVGRGEVG</sequence>
<accession>A0A1K0FML3</accession>
<proteinExistence type="predicted"/>
<evidence type="ECO:0000313" key="2">
    <source>
        <dbReference type="Proteomes" id="UP000182486"/>
    </source>
</evidence>
<organism evidence="1 2">
    <name type="scientific">Couchioplanes caeruleus subsp. caeruleus</name>
    <dbReference type="NCBI Taxonomy" id="56427"/>
    <lineage>
        <taxon>Bacteria</taxon>
        <taxon>Bacillati</taxon>
        <taxon>Actinomycetota</taxon>
        <taxon>Actinomycetes</taxon>
        <taxon>Micromonosporales</taxon>
        <taxon>Micromonosporaceae</taxon>
        <taxon>Couchioplanes</taxon>
    </lineage>
</organism>
<dbReference type="Proteomes" id="UP000182486">
    <property type="component" value="Unassembled WGS sequence"/>
</dbReference>
<keyword evidence="2" id="KW-1185">Reference proteome</keyword>
<evidence type="ECO:0000313" key="1">
    <source>
        <dbReference type="EMBL" id="OJF14079.1"/>
    </source>
</evidence>
<comment type="caution">
    <text evidence="1">The sequence shown here is derived from an EMBL/GenBank/DDBJ whole genome shotgun (WGS) entry which is preliminary data.</text>
</comment>
<protein>
    <submittedName>
        <fullName evidence="1">Uncharacterized protein</fullName>
    </submittedName>
</protein>